<dbReference type="PANTHER" id="PTHR11009">
    <property type="entry name" value="DER1-LIKE PROTEIN, DERLIN"/>
    <property type="match status" value="1"/>
</dbReference>
<dbReference type="Proteomes" id="UP000182334">
    <property type="component" value="Chromosome I"/>
</dbReference>
<protein>
    <recommendedName>
        <fullName evidence="7">Derlin</fullName>
    </recommendedName>
</protein>
<evidence type="ECO:0000256" key="2">
    <source>
        <dbReference type="ARBA" id="ARBA00008917"/>
    </source>
</evidence>
<feature type="transmembrane region" description="Helical" evidence="7">
    <location>
        <begin position="186"/>
        <end position="207"/>
    </location>
</feature>
<organism evidence="8 9">
    <name type="scientific">Sungouiella intermedia</name>
    <dbReference type="NCBI Taxonomy" id="45354"/>
    <lineage>
        <taxon>Eukaryota</taxon>
        <taxon>Fungi</taxon>
        <taxon>Dikarya</taxon>
        <taxon>Ascomycota</taxon>
        <taxon>Saccharomycotina</taxon>
        <taxon>Pichiomycetes</taxon>
        <taxon>Metschnikowiaceae</taxon>
        <taxon>Sungouiella</taxon>
    </lineage>
</organism>
<accession>A0A1L0B807</accession>
<dbReference type="GO" id="GO:0006950">
    <property type="term" value="P:response to stress"/>
    <property type="evidence" value="ECO:0007669"/>
    <property type="project" value="UniProtKB-ARBA"/>
</dbReference>
<sequence length="344" mass="39709">MDRVIQMVRQIPPISRSWLGLAIVVSILNSNNILPTLKFTFLPGRIGVEPWRILVLFCYFGPLSLLLIINLINIRDAMSALESGFVNDESVLPEWMTRDLDELLRDQLNAQFERHRVRDFAYFLGQMATTITLEVYIIYRLFGFTGPSLVFLGPILHDSIVYTWGKTYPEAEMFLLLVPLRAKYTYWMLEFIHFLISPGFFEVVRAYKVGFLTGLYKLFTYPSTVKVMVVVLVAHFWWFMRSFITESMYNDTKTASRRNWKNAYNEIAPGMSTRNVYCRIVQVVLTPPWYWLISRSIRSQQRIRAILAARMTELEAEVNVEANAEANAEAITHGEGGTGDIADD</sequence>
<feature type="transmembrane region" description="Helical" evidence="7">
    <location>
        <begin position="219"/>
        <end position="239"/>
    </location>
</feature>
<comment type="similarity">
    <text evidence="2 7">Belongs to the derlin family.</text>
</comment>
<dbReference type="InterPro" id="IPR007599">
    <property type="entry name" value="DER1"/>
</dbReference>
<keyword evidence="9" id="KW-1185">Reference proteome</keyword>
<evidence type="ECO:0000256" key="3">
    <source>
        <dbReference type="ARBA" id="ARBA00022692"/>
    </source>
</evidence>
<dbReference type="STRING" id="45354.A0A1L0B807"/>
<dbReference type="OrthoDB" id="1716531at2759"/>
<evidence type="ECO:0000256" key="6">
    <source>
        <dbReference type="ARBA" id="ARBA00023136"/>
    </source>
</evidence>
<proteinExistence type="inferred from homology"/>
<dbReference type="EMBL" id="LT635756">
    <property type="protein sequence ID" value="SGZ47066.1"/>
    <property type="molecule type" value="Genomic_DNA"/>
</dbReference>
<gene>
    <name evidence="8" type="ORF">SAMEA4029010_CIC11G00000002636</name>
</gene>
<keyword evidence="6 7" id="KW-0472">Membrane</keyword>
<feature type="transmembrane region" description="Helical" evidence="7">
    <location>
        <begin position="53"/>
        <end position="72"/>
    </location>
</feature>
<dbReference type="Pfam" id="PF04511">
    <property type="entry name" value="DER1"/>
    <property type="match status" value="1"/>
</dbReference>
<reference evidence="8 9" key="1">
    <citation type="submission" date="2016-10" db="EMBL/GenBank/DDBJ databases">
        <authorList>
            <person name="de Groot N.N."/>
        </authorList>
    </citation>
    <scope>NUCLEOTIDE SEQUENCE [LARGE SCALE GENOMIC DNA]</scope>
    <source>
        <strain evidence="8 9">CBS 141442</strain>
    </source>
</reference>
<keyword evidence="4 7" id="KW-0256">Endoplasmic reticulum</keyword>
<evidence type="ECO:0000256" key="1">
    <source>
        <dbReference type="ARBA" id="ARBA00004477"/>
    </source>
</evidence>
<feature type="transmembrane region" description="Helical" evidence="7">
    <location>
        <begin position="120"/>
        <end position="142"/>
    </location>
</feature>
<evidence type="ECO:0000256" key="7">
    <source>
        <dbReference type="RuleBase" id="RU363059"/>
    </source>
</evidence>
<dbReference type="GO" id="GO:0005789">
    <property type="term" value="C:endoplasmic reticulum membrane"/>
    <property type="evidence" value="ECO:0007669"/>
    <property type="project" value="UniProtKB-SubCell"/>
</dbReference>
<dbReference type="AlphaFoldDB" id="A0A1L0B807"/>
<evidence type="ECO:0000313" key="9">
    <source>
        <dbReference type="Proteomes" id="UP000182334"/>
    </source>
</evidence>
<feature type="transmembrane region" description="Helical" evidence="7">
    <location>
        <begin position="21"/>
        <end position="41"/>
    </location>
</feature>
<keyword evidence="5 7" id="KW-1133">Transmembrane helix</keyword>
<evidence type="ECO:0000313" key="8">
    <source>
        <dbReference type="EMBL" id="SGZ47066.1"/>
    </source>
</evidence>
<keyword evidence="3 7" id="KW-0812">Transmembrane</keyword>
<comment type="subcellular location">
    <subcellularLocation>
        <location evidence="1 7">Endoplasmic reticulum membrane</location>
        <topology evidence="1 7">Multi-pass membrane protein</topology>
    </subcellularLocation>
</comment>
<name>A0A1L0B807_9ASCO</name>
<comment type="function">
    <text evidence="7">May be involved in the degradation of misfolded endoplasmic reticulum (ER) luminal proteins.</text>
</comment>
<evidence type="ECO:0000256" key="4">
    <source>
        <dbReference type="ARBA" id="ARBA00022824"/>
    </source>
</evidence>
<evidence type="ECO:0000256" key="5">
    <source>
        <dbReference type="ARBA" id="ARBA00022989"/>
    </source>
</evidence>